<dbReference type="AlphaFoldDB" id="V4Q392"/>
<keyword evidence="1" id="KW-0805">Transcription regulation</keyword>
<dbReference type="SUPFAM" id="SSF46785">
    <property type="entry name" value="Winged helix' DNA-binding domain"/>
    <property type="match status" value="1"/>
</dbReference>
<evidence type="ECO:0000256" key="2">
    <source>
        <dbReference type="ARBA" id="ARBA00023125"/>
    </source>
</evidence>
<evidence type="ECO:0000256" key="1">
    <source>
        <dbReference type="ARBA" id="ARBA00023015"/>
    </source>
</evidence>
<gene>
    <name evidence="5" type="ORF">ABENE_09210</name>
</gene>
<dbReference type="OrthoDB" id="9812645at2"/>
<keyword evidence="3" id="KW-0804">Transcription</keyword>
<dbReference type="GO" id="GO:0003677">
    <property type="term" value="F:DNA binding"/>
    <property type="evidence" value="ECO:0007669"/>
    <property type="project" value="UniProtKB-KW"/>
</dbReference>
<keyword evidence="6" id="KW-1185">Reference proteome</keyword>
<evidence type="ECO:0000256" key="3">
    <source>
        <dbReference type="ARBA" id="ARBA00023163"/>
    </source>
</evidence>
<evidence type="ECO:0000313" key="5">
    <source>
        <dbReference type="EMBL" id="ESQ92330.1"/>
    </source>
</evidence>
<organism evidence="5 6">
    <name type="scientific">Asticcacaulis benevestitus DSM 16100 = ATCC BAA-896</name>
    <dbReference type="NCBI Taxonomy" id="1121022"/>
    <lineage>
        <taxon>Bacteria</taxon>
        <taxon>Pseudomonadati</taxon>
        <taxon>Pseudomonadota</taxon>
        <taxon>Alphaproteobacteria</taxon>
        <taxon>Caulobacterales</taxon>
        <taxon>Caulobacteraceae</taxon>
        <taxon>Asticcacaulis</taxon>
    </lineage>
</organism>
<dbReference type="CDD" id="cd07377">
    <property type="entry name" value="WHTH_GntR"/>
    <property type="match status" value="1"/>
</dbReference>
<dbReference type="GO" id="GO:0003700">
    <property type="term" value="F:DNA-binding transcription factor activity"/>
    <property type="evidence" value="ECO:0007669"/>
    <property type="project" value="InterPro"/>
</dbReference>
<sequence>MDLPDGADTRHYLGVRDSIAAHIENGDLGHNACLPSERQLQSGTGAARGTVRAALFQLEAEGLIYRKERSGWYVSPAPIVYDPTRWEGFMSYVKAQGRDPKTELLGTCEVQATAALADIFGVDAGATLYELRRRRYVDDRAVLVETIYVDPRLAPGLLDHDLDGSLTQVLKREYVVDVARNRIDMQPCALTQAEAAALRVKSGLPGLLVTRISYDAQGRVVEYDQEYWRHDALKVSVDIRVG</sequence>
<proteinExistence type="predicted"/>
<dbReference type="PANTHER" id="PTHR44846:SF10">
    <property type="entry name" value="TRANSCRIPTIONAL REGULATOR-RELATED"/>
    <property type="match status" value="1"/>
</dbReference>
<dbReference type="InterPro" id="IPR050679">
    <property type="entry name" value="Bact_HTH_transcr_reg"/>
</dbReference>
<evidence type="ECO:0000313" key="6">
    <source>
        <dbReference type="Proteomes" id="UP000017837"/>
    </source>
</evidence>
<dbReference type="Gene3D" id="1.10.10.10">
    <property type="entry name" value="Winged helix-like DNA-binding domain superfamily/Winged helix DNA-binding domain"/>
    <property type="match status" value="1"/>
</dbReference>
<accession>V4Q392</accession>
<reference evidence="5 6" key="1">
    <citation type="journal article" date="2014" name="Nature">
        <title>Sequential evolution of bacterial morphology by co-option of a developmental regulator.</title>
        <authorList>
            <person name="Jiang C."/>
            <person name="Brown P.J."/>
            <person name="Ducret A."/>
            <person name="Brun Y.V."/>
        </authorList>
    </citation>
    <scope>NUCLEOTIDE SEQUENCE [LARGE SCALE GENOMIC DNA]</scope>
    <source>
        <strain evidence="5 6">DSM 16100</strain>
    </source>
</reference>
<dbReference type="InterPro" id="IPR000524">
    <property type="entry name" value="Tscrpt_reg_HTH_GntR"/>
</dbReference>
<dbReference type="InterPro" id="IPR036390">
    <property type="entry name" value="WH_DNA-bd_sf"/>
</dbReference>
<protein>
    <recommendedName>
        <fullName evidence="4">HTH gntR-type domain-containing protein</fullName>
    </recommendedName>
</protein>
<dbReference type="Pfam" id="PF07702">
    <property type="entry name" value="UTRA"/>
    <property type="match status" value="1"/>
</dbReference>
<dbReference type="PANTHER" id="PTHR44846">
    <property type="entry name" value="MANNOSYL-D-GLYCERATE TRANSPORT/METABOLISM SYSTEM REPRESSOR MNGR-RELATED"/>
    <property type="match status" value="1"/>
</dbReference>
<dbReference type="Proteomes" id="UP000017837">
    <property type="component" value="Unassembled WGS sequence"/>
</dbReference>
<dbReference type="SMART" id="SM00345">
    <property type="entry name" value="HTH_GNTR"/>
    <property type="match status" value="1"/>
</dbReference>
<feature type="domain" description="HTH gntR-type" evidence="4">
    <location>
        <begin position="9"/>
        <end position="77"/>
    </location>
</feature>
<dbReference type="eggNOG" id="COG2188">
    <property type="taxonomic scope" value="Bacteria"/>
</dbReference>
<dbReference type="EMBL" id="AWGB01000014">
    <property type="protein sequence ID" value="ESQ92330.1"/>
    <property type="molecule type" value="Genomic_DNA"/>
</dbReference>
<dbReference type="GO" id="GO:0045892">
    <property type="term" value="P:negative regulation of DNA-templated transcription"/>
    <property type="evidence" value="ECO:0007669"/>
    <property type="project" value="TreeGrafter"/>
</dbReference>
<dbReference type="SMART" id="SM00866">
    <property type="entry name" value="UTRA"/>
    <property type="match status" value="1"/>
</dbReference>
<name>V4Q392_9CAUL</name>
<dbReference type="InterPro" id="IPR011663">
    <property type="entry name" value="UTRA"/>
</dbReference>
<dbReference type="PATRIC" id="fig|1121022.4.peg.1856"/>
<dbReference type="SUPFAM" id="SSF64288">
    <property type="entry name" value="Chorismate lyase-like"/>
    <property type="match status" value="1"/>
</dbReference>
<dbReference type="STRING" id="1121022.GCA_000376105_02378"/>
<evidence type="ECO:0000259" key="4">
    <source>
        <dbReference type="PROSITE" id="PS50949"/>
    </source>
</evidence>
<dbReference type="PROSITE" id="PS50949">
    <property type="entry name" value="HTH_GNTR"/>
    <property type="match status" value="1"/>
</dbReference>
<comment type="caution">
    <text evidence="5">The sequence shown here is derived from an EMBL/GenBank/DDBJ whole genome shotgun (WGS) entry which is preliminary data.</text>
</comment>
<dbReference type="InterPro" id="IPR028978">
    <property type="entry name" value="Chorismate_lyase_/UTRA_dom_sf"/>
</dbReference>
<dbReference type="Gene3D" id="3.40.1410.10">
    <property type="entry name" value="Chorismate lyase-like"/>
    <property type="match status" value="1"/>
</dbReference>
<dbReference type="PRINTS" id="PR00035">
    <property type="entry name" value="HTHGNTR"/>
</dbReference>
<keyword evidence="2" id="KW-0238">DNA-binding</keyword>
<dbReference type="Pfam" id="PF00392">
    <property type="entry name" value="GntR"/>
    <property type="match status" value="1"/>
</dbReference>
<dbReference type="InterPro" id="IPR036388">
    <property type="entry name" value="WH-like_DNA-bd_sf"/>
</dbReference>